<evidence type="ECO:0000313" key="3">
    <source>
        <dbReference type="EMBL" id="MDF3839135.1"/>
    </source>
</evidence>
<reference evidence="3 4" key="1">
    <citation type="submission" date="2023-03" db="EMBL/GenBank/DDBJ databases">
        <title>Draft assemblies of triclosan tolerant bacteria isolated from returned activated sludge.</title>
        <authorList>
            <person name="Van Hamelsveld S."/>
        </authorList>
    </citation>
    <scope>NUCLEOTIDE SEQUENCE [LARGE SCALE GENOMIC DNA]</scope>
    <source>
        <strain evidence="3 4">GW210010_S58</strain>
    </source>
</reference>
<dbReference type="RefSeq" id="WP_276268908.1">
    <property type="nucleotide sequence ID" value="NZ_JARJLM010000655.1"/>
</dbReference>
<protein>
    <submittedName>
        <fullName evidence="3">YciI family protein</fullName>
    </submittedName>
</protein>
<comment type="similarity">
    <text evidence="1">Belongs to the YciI family.</text>
</comment>
<evidence type="ECO:0000256" key="1">
    <source>
        <dbReference type="ARBA" id="ARBA00007689"/>
    </source>
</evidence>
<proteinExistence type="inferred from homology"/>
<dbReference type="PANTHER" id="PTHR37828:SF1">
    <property type="entry name" value="YCII-RELATED DOMAIN-CONTAINING PROTEIN"/>
    <property type="match status" value="1"/>
</dbReference>
<dbReference type="PANTHER" id="PTHR37828">
    <property type="entry name" value="GSR2449 PROTEIN"/>
    <property type="match status" value="1"/>
</dbReference>
<evidence type="ECO:0000259" key="2">
    <source>
        <dbReference type="Pfam" id="PF03795"/>
    </source>
</evidence>
<dbReference type="InterPro" id="IPR005545">
    <property type="entry name" value="YCII"/>
</dbReference>
<evidence type="ECO:0000313" key="4">
    <source>
        <dbReference type="Proteomes" id="UP001216674"/>
    </source>
</evidence>
<dbReference type="EMBL" id="JARJLM010000655">
    <property type="protein sequence ID" value="MDF3839135.1"/>
    <property type="molecule type" value="Genomic_DNA"/>
</dbReference>
<sequence length="108" mass="12157">MLYLILLRYRAPLAELDRYLAAHREFLHRHYAAGHFLLSGRQEPRVGGAILARGLSREEVGGWLVEDPFHKEGLADYEVIAWAPGLRAAEVPAAWAPDAEVVERVVEN</sequence>
<dbReference type="SUPFAM" id="SSF54909">
    <property type="entry name" value="Dimeric alpha+beta barrel"/>
    <property type="match status" value="1"/>
</dbReference>
<dbReference type="Pfam" id="PF03795">
    <property type="entry name" value="YCII"/>
    <property type="match status" value="1"/>
</dbReference>
<dbReference type="Gene3D" id="3.30.70.1060">
    <property type="entry name" value="Dimeric alpha+beta barrel"/>
    <property type="match status" value="1"/>
</dbReference>
<dbReference type="Proteomes" id="UP001216674">
    <property type="component" value="Unassembled WGS sequence"/>
</dbReference>
<dbReference type="InterPro" id="IPR011008">
    <property type="entry name" value="Dimeric_a/b-barrel"/>
</dbReference>
<feature type="domain" description="YCII-related" evidence="2">
    <location>
        <begin position="1"/>
        <end position="82"/>
    </location>
</feature>
<comment type="caution">
    <text evidence="3">The sequence shown here is derived from an EMBL/GenBank/DDBJ whole genome shotgun (WGS) entry which is preliminary data.</text>
</comment>
<organism evidence="3 4">
    <name type="scientific">Cupriavidus basilensis</name>
    <dbReference type="NCBI Taxonomy" id="68895"/>
    <lineage>
        <taxon>Bacteria</taxon>
        <taxon>Pseudomonadati</taxon>
        <taxon>Pseudomonadota</taxon>
        <taxon>Betaproteobacteria</taxon>
        <taxon>Burkholderiales</taxon>
        <taxon>Burkholderiaceae</taxon>
        <taxon>Cupriavidus</taxon>
    </lineage>
</organism>
<gene>
    <name evidence="3" type="ORF">P3W85_40300</name>
</gene>
<accession>A0ABT6B2N2</accession>
<keyword evidence="4" id="KW-1185">Reference proteome</keyword>
<name>A0ABT6B2N2_9BURK</name>